<organism evidence="2 3">
    <name type="scientific">Microvenator marinus</name>
    <dbReference type="NCBI Taxonomy" id="2600177"/>
    <lineage>
        <taxon>Bacteria</taxon>
        <taxon>Deltaproteobacteria</taxon>
        <taxon>Bradymonadales</taxon>
        <taxon>Microvenatoraceae</taxon>
        <taxon>Microvenator</taxon>
    </lineage>
</organism>
<evidence type="ECO:0000256" key="1">
    <source>
        <dbReference type="SAM" id="Coils"/>
    </source>
</evidence>
<accession>A0A5B8XML6</accession>
<proteinExistence type="predicted"/>
<sequence length="160" mass="18358">MNDYPLATLRKIREQERDLAEQAYAETLRDQERLAAQVRQEEARLESARQAVVSAQEEARRARSGDEILMTDIGLHREFERALKDDVVRAEESVRTAERAAQEHQKSVVQEALKAFQEAQKAVMAVEKHFEGWKAEQDLEADRKAADALDEIAIRGWSKQ</sequence>
<evidence type="ECO:0000313" key="3">
    <source>
        <dbReference type="Proteomes" id="UP000321595"/>
    </source>
</evidence>
<name>A0A5B8XML6_9DELT</name>
<dbReference type="RefSeq" id="WP_146958777.1">
    <property type="nucleotide sequence ID" value="NZ_CP042467.1"/>
</dbReference>
<dbReference type="InterPro" id="IPR053716">
    <property type="entry name" value="Flag_assembly_chemotaxis_eff"/>
</dbReference>
<evidence type="ECO:0000313" key="2">
    <source>
        <dbReference type="EMBL" id="QED27092.1"/>
    </source>
</evidence>
<keyword evidence="1" id="KW-0175">Coiled coil</keyword>
<dbReference type="Proteomes" id="UP000321595">
    <property type="component" value="Chromosome"/>
</dbReference>
<dbReference type="OrthoDB" id="5526271at2"/>
<dbReference type="AlphaFoldDB" id="A0A5B8XML6"/>
<dbReference type="KEGG" id="bbae:FRD01_07525"/>
<feature type="coiled-coil region" evidence="1">
    <location>
        <begin position="24"/>
        <end position="107"/>
    </location>
</feature>
<dbReference type="EMBL" id="CP042467">
    <property type="protein sequence ID" value="QED27092.1"/>
    <property type="molecule type" value="Genomic_DNA"/>
</dbReference>
<reference evidence="2 3" key="1">
    <citation type="submission" date="2019-08" db="EMBL/GenBank/DDBJ databases">
        <authorList>
            <person name="Liang Q."/>
        </authorList>
    </citation>
    <scope>NUCLEOTIDE SEQUENCE [LARGE SCALE GENOMIC DNA]</scope>
    <source>
        <strain evidence="2 3">V1718</strain>
    </source>
</reference>
<keyword evidence="3" id="KW-1185">Reference proteome</keyword>
<gene>
    <name evidence="2" type="ORF">FRD01_07525</name>
</gene>
<dbReference type="Gene3D" id="1.10.287.1700">
    <property type="match status" value="1"/>
</dbReference>
<protein>
    <submittedName>
        <fullName evidence="2">Uncharacterized protein</fullName>
    </submittedName>
</protein>